<comment type="caution">
    <text evidence="1">The sequence shown here is derived from an EMBL/GenBank/DDBJ whole genome shotgun (WGS) entry which is preliminary data.</text>
</comment>
<accession>A0A4Y2MTG2</accession>
<dbReference type="EMBL" id="BGPR01007707">
    <property type="protein sequence ID" value="GBN28906.1"/>
    <property type="molecule type" value="Genomic_DNA"/>
</dbReference>
<proteinExistence type="predicted"/>
<evidence type="ECO:0000313" key="1">
    <source>
        <dbReference type="EMBL" id="GBN28906.1"/>
    </source>
</evidence>
<dbReference type="Proteomes" id="UP000499080">
    <property type="component" value="Unassembled WGS sequence"/>
</dbReference>
<organism evidence="1 2">
    <name type="scientific">Araneus ventricosus</name>
    <name type="common">Orbweaver spider</name>
    <name type="synonym">Epeira ventricosa</name>
    <dbReference type="NCBI Taxonomy" id="182803"/>
    <lineage>
        <taxon>Eukaryota</taxon>
        <taxon>Metazoa</taxon>
        <taxon>Ecdysozoa</taxon>
        <taxon>Arthropoda</taxon>
        <taxon>Chelicerata</taxon>
        <taxon>Arachnida</taxon>
        <taxon>Araneae</taxon>
        <taxon>Araneomorphae</taxon>
        <taxon>Entelegynae</taxon>
        <taxon>Araneoidea</taxon>
        <taxon>Araneidae</taxon>
        <taxon>Araneus</taxon>
    </lineage>
</organism>
<sequence length="132" mass="14270">MQCCVSPTVVWNAVSISQWSDAVSASTDGRVSMRSGRDAELGLQWSGIQSWSLPQWSGMQSWRLRSGLTGCRAGRLPRGLGCRAGSPCVVWDAALVSRSGHWGCRADSTVRMQAGVSRSELTGCQSWRLPVV</sequence>
<keyword evidence="2" id="KW-1185">Reference proteome</keyword>
<reference evidence="1 2" key="1">
    <citation type="journal article" date="2019" name="Sci. Rep.">
        <title>Orb-weaving spider Araneus ventricosus genome elucidates the spidroin gene catalogue.</title>
        <authorList>
            <person name="Kono N."/>
            <person name="Nakamura H."/>
            <person name="Ohtoshi R."/>
            <person name="Moran D.A.P."/>
            <person name="Shinohara A."/>
            <person name="Yoshida Y."/>
            <person name="Fujiwara M."/>
            <person name="Mori M."/>
            <person name="Tomita M."/>
            <person name="Arakawa K."/>
        </authorList>
    </citation>
    <scope>NUCLEOTIDE SEQUENCE [LARGE SCALE GENOMIC DNA]</scope>
</reference>
<name>A0A4Y2MTG2_ARAVE</name>
<protein>
    <submittedName>
        <fullName evidence="1">Uncharacterized protein</fullName>
    </submittedName>
</protein>
<evidence type="ECO:0000313" key="2">
    <source>
        <dbReference type="Proteomes" id="UP000499080"/>
    </source>
</evidence>
<gene>
    <name evidence="1" type="ORF">AVEN_190060_1</name>
</gene>
<dbReference type="AlphaFoldDB" id="A0A4Y2MTG2"/>